<evidence type="ECO:0000313" key="2">
    <source>
        <dbReference type="Proteomes" id="UP000317650"/>
    </source>
</evidence>
<name>A0A4S8JIT3_MUSBA</name>
<dbReference type="AlphaFoldDB" id="A0A4S8JIT3"/>
<accession>A0A4S8JIT3</accession>
<dbReference type="EMBL" id="PYDT01000005">
    <property type="protein sequence ID" value="THU61214.1"/>
    <property type="molecule type" value="Genomic_DNA"/>
</dbReference>
<sequence>MKLVGFTELTLLHEVNISSPRLASPHILRKTIEYSTGEHKSQRTTLQTRTYLSTTHHHDKKEPPLLPFVHSLGLHTHHSFLFIPFKPKDGDKDTCAEGDSDS</sequence>
<comment type="caution">
    <text evidence="1">The sequence shown here is derived from an EMBL/GenBank/DDBJ whole genome shotgun (WGS) entry which is preliminary data.</text>
</comment>
<gene>
    <name evidence="1" type="ORF">C4D60_Mb07t20950</name>
</gene>
<reference evidence="1 2" key="1">
    <citation type="journal article" date="2019" name="Nat. Plants">
        <title>Genome sequencing of Musa balbisiana reveals subgenome evolution and function divergence in polyploid bananas.</title>
        <authorList>
            <person name="Yao X."/>
        </authorList>
    </citation>
    <scope>NUCLEOTIDE SEQUENCE [LARGE SCALE GENOMIC DNA]</scope>
    <source>
        <strain evidence="2">cv. DH-PKW</strain>
        <tissue evidence="1">Leaves</tissue>
    </source>
</reference>
<keyword evidence="2" id="KW-1185">Reference proteome</keyword>
<proteinExistence type="predicted"/>
<organism evidence="1 2">
    <name type="scientific">Musa balbisiana</name>
    <name type="common">Banana</name>
    <dbReference type="NCBI Taxonomy" id="52838"/>
    <lineage>
        <taxon>Eukaryota</taxon>
        <taxon>Viridiplantae</taxon>
        <taxon>Streptophyta</taxon>
        <taxon>Embryophyta</taxon>
        <taxon>Tracheophyta</taxon>
        <taxon>Spermatophyta</taxon>
        <taxon>Magnoliopsida</taxon>
        <taxon>Liliopsida</taxon>
        <taxon>Zingiberales</taxon>
        <taxon>Musaceae</taxon>
        <taxon>Musa</taxon>
    </lineage>
</organism>
<protein>
    <submittedName>
        <fullName evidence="1">Uncharacterized protein</fullName>
    </submittedName>
</protein>
<evidence type="ECO:0000313" key="1">
    <source>
        <dbReference type="EMBL" id="THU61214.1"/>
    </source>
</evidence>
<dbReference type="Proteomes" id="UP000317650">
    <property type="component" value="Chromosome 7"/>
</dbReference>